<dbReference type="SUPFAM" id="SSF103575">
    <property type="entry name" value="Plexin repeat"/>
    <property type="match status" value="1"/>
</dbReference>
<feature type="domain" description="PSI" evidence="5">
    <location>
        <begin position="851"/>
        <end position="908"/>
    </location>
</feature>
<feature type="compositionally biased region" description="Polar residues" evidence="3">
    <location>
        <begin position="1778"/>
        <end position="1795"/>
    </location>
</feature>
<dbReference type="InterPro" id="IPR036352">
    <property type="entry name" value="Semap_dom_sf"/>
</dbReference>
<evidence type="ECO:0000256" key="2">
    <source>
        <dbReference type="ARBA" id="ARBA00023180"/>
    </source>
</evidence>
<accession>A0A267GCB8</accession>
<feature type="region of interest" description="Disordered" evidence="3">
    <location>
        <begin position="1850"/>
        <end position="1869"/>
    </location>
</feature>
<dbReference type="Pfam" id="PF20170">
    <property type="entry name" value="Plexin_RBD"/>
    <property type="match status" value="1"/>
</dbReference>
<feature type="domain" description="PSI" evidence="5">
    <location>
        <begin position="521"/>
        <end position="571"/>
    </location>
</feature>
<dbReference type="OrthoDB" id="125363at2759"/>
<evidence type="ECO:0000313" key="8">
    <source>
        <dbReference type="Proteomes" id="UP000215902"/>
    </source>
</evidence>
<dbReference type="Gene3D" id="3.10.20.90">
    <property type="entry name" value="Phosphatidylinositol 3-kinase Catalytic Subunit, Chain A, domain 1"/>
    <property type="match status" value="1"/>
</dbReference>
<protein>
    <recommendedName>
        <fullName evidence="9">Sema domain-containing protein</fullName>
    </recommendedName>
</protein>
<evidence type="ECO:0000259" key="5">
    <source>
        <dbReference type="SMART" id="SM00423"/>
    </source>
</evidence>
<dbReference type="InterPro" id="IPR015943">
    <property type="entry name" value="WD40/YVTN_repeat-like_dom_sf"/>
</dbReference>
<dbReference type="PANTHER" id="PTHR22625">
    <property type="entry name" value="PLEXIN"/>
    <property type="match status" value="1"/>
</dbReference>
<dbReference type="Pfam" id="PF08337">
    <property type="entry name" value="Plexin_cytopl"/>
    <property type="match status" value="1"/>
</dbReference>
<proteinExistence type="predicted"/>
<dbReference type="InterPro" id="IPR031148">
    <property type="entry name" value="Plexin"/>
</dbReference>
<comment type="caution">
    <text evidence="7">The sequence shown here is derived from an EMBL/GenBank/DDBJ whole genome shotgun (WGS) entry which is preliminary data.</text>
</comment>
<dbReference type="InterPro" id="IPR013548">
    <property type="entry name" value="Plexin_cytoplasmic_RasGAP_dom"/>
</dbReference>
<feature type="chain" id="PRO_5013170617" description="Sema domain-containing protein" evidence="4">
    <location>
        <begin position="24"/>
        <end position="2181"/>
    </location>
</feature>
<dbReference type="Gene3D" id="1.10.506.10">
    <property type="entry name" value="GTPase Activation - p120gap, domain 1"/>
    <property type="match status" value="2"/>
</dbReference>
<dbReference type="InterPro" id="IPR008936">
    <property type="entry name" value="Rho_GTPase_activation_prot"/>
</dbReference>
<organism evidence="7 8">
    <name type="scientific">Macrostomum lignano</name>
    <dbReference type="NCBI Taxonomy" id="282301"/>
    <lineage>
        <taxon>Eukaryota</taxon>
        <taxon>Metazoa</taxon>
        <taxon>Spiralia</taxon>
        <taxon>Lophotrochozoa</taxon>
        <taxon>Platyhelminthes</taxon>
        <taxon>Rhabditophora</taxon>
        <taxon>Macrostomorpha</taxon>
        <taxon>Macrostomida</taxon>
        <taxon>Macrostomidae</taxon>
        <taxon>Macrostomum</taxon>
    </lineage>
</organism>
<evidence type="ECO:0000256" key="1">
    <source>
        <dbReference type="ARBA" id="ARBA00023157"/>
    </source>
</evidence>
<dbReference type="Gene3D" id="3.30.1680.10">
    <property type="entry name" value="ligand-binding face of the semaphorins, domain 2"/>
    <property type="match status" value="1"/>
</dbReference>
<dbReference type="Gene3D" id="2.130.10.10">
    <property type="entry name" value="YVTN repeat-like/Quinoprotein amine dehydrogenase"/>
    <property type="match status" value="1"/>
</dbReference>
<feature type="region of interest" description="Disordered" evidence="3">
    <location>
        <begin position="1778"/>
        <end position="1842"/>
    </location>
</feature>
<dbReference type="InterPro" id="IPR001627">
    <property type="entry name" value="Semap_dom"/>
</dbReference>
<keyword evidence="2" id="KW-0325">Glycoprotein</keyword>
<feature type="domain" description="PSI" evidence="5">
    <location>
        <begin position="679"/>
        <end position="730"/>
    </location>
</feature>
<dbReference type="SMART" id="SM00630">
    <property type="entry name" value="Sema"/>
    <property type="match status" value="1"/>
</dbReference>
<dbReference type="InterPro" id="IPR046800">
    <property type="entry name" value="Plexin_RBD"/>
</dbReference>
<feature type="signal peptide" evidence="4">
    <location>
        <begin position="1"/>
        <end position="23"/>
    </location>
</feature>
<evidence type="ECO:0000256" key="3">
    <source>
        <dbReference type="SAM" id="MobiDB-lite"/>
    </source>
</evidence>
<dbReference type="SUPFAM" id="SSF48350">
    <property type="entry name" value="GTPase activation domain, GAP"/>
    <property type="match status" value="1"/>
</dbReference>
<dbReference type="SUPFAM" id="SSF101912">
    <property type="entry name" value="Sema domain"/>
    <property type="match status" value="1"/>
</dbReference>
<dbReference type="Proteomes" id="UP000215902">
    <property type="component" value="Unassembled WGS sequence"/>
</dbReference>
<evidence type="ECO:0000256" key="4">
    <source>
        <dbReference type="SAM" id="SignalP"/>
    </source>
</evidence>
<dbReference type="GO" id="GO:0017154">
    <property type="term" value="F:semaphorin receptor activity"/>
    <property type="evidence" value="ECO:0007669"/>
    <property type="project" value="InterPro"/>
</dbReference>
<gene>
    <name evidence="7" type="ORF">BOX15_Mlig012920g2</name>
</gene>
<dbReference type="STRING" id="282301.A0A267GCB8"/>
<sequence length="2181" mass="241214">MPNALNIPELFTLLWLLAHACLAVELSTEKTSYTGRNFTHIELYTDRNGVEYIVLAQPDQLINIRADFQHAYVTAIGPKNDSAKCLPHQVRQGLAKCNIQPMANHVKAMTVKSGYLYFCMTYLCGSCDRTPLTPDQQLVVNFTAIDEKLKSATRAVLCRDPAAKTTLTVAPKYYSLEASPEPGLYLAMPFCIANNLNLESSVESVMSIVSLSTMQPFKIGDFSPFWSEVIPSSNKRKQDVLSYHYSFSYNSGSYSYVYYLLTAKSVRNSEFSEMRIGRFCSMDLYLSGYVEMFITCNVPDADQQLRFGYFGEAATFVLPGRQLARSLNASPDEPMLFYTARVLDQELNKRQGVCAVPIAELNRRLDAIISDCGRGFGYRGPSYIRQHFPCSNRGGWESADGPPFCAGSSGLQTEWTGTVDRMGSQHSYYGRFLALVDPATELLTSLAARPVYNGRTALFVGTSVGGLIRYSVGQVDYGSSTMYDRADVADGRAEAVTELRAGASRLFALTASKVSSHPYADCETRYKTCQSCLESRDPHCVWSNRDTVGCLTWLKPEQPDRDIITSAAECLQVSSVINSSINVNASIMDTLVTLVVTKEPNVGIYCYYMNSDNDGTVFETRPSELQLYRAGVGVSCRLSVPDLRQYLGEMVSRNLTVRLSSAPSDATHYLVSVAVQIYNCRRHPNCTRCVGSSAPCRWMPLKSNCVAASDVASASSSAADVVVSGVAECPAVWPLRRLVLPSGHSEDLDFSLSGFYPAFMRSFICELNCSQQPSGPLRLPATILSYSNSSSSAAHPVLRCSVFELSYAEHEPVRVCRLNIVWHDGLGSSGDLDSPVAADGGEDGGSLRLYKCHRMAEQCDDCTLYTEELYRCVWCVASRRCSPTCPTSSAALPAAAASASVPRRGLCPAPRIDRIEPARLAEFVSGLELAVSGANLGNSADGVDAYLMLHHPSPAPPLACSLVPGSYRPGKAFRCRLLAGPADGSTLQLGSEYRLRVRLTGTGAQAGSAETTYSEPLMVGRPAVTAVSADRVQQSGRPLVTLFGSQLDSGSSLQVTMLSDKYMFVSSEVLTRTADNVTVRLGNFHHTGIYFVSTTVQNCSESKRYYRNILLQVLPDAQPKILRGSLRRGLIPSGGLPFDIDDGVGLEAVVNAEMIFFDVAANKNYSSSCARRNRTLTSLANGDGAVVWSCPSPAVPAPPPAEASQSTASRDGTTAQELRVKRSAAASSQQYGNNFTIKYRLDSLWFDYPISVSLVPDPELLEVPSIVSVALDTDSRQQLGSREFKIRGRNLIPTLLVSDVTVMLGDWHCPAQDILKETQLQAITCRTPEDPLFFNEPHPVTVRIGYRTYQLGTVTFSLPNSSLAYILGGAALFFLVCVVIGIVCCVRCYVRSKDQDKSKNLEHRMNLLEAKMSQTCRDAFAELQLNSDGTDGAACGDPDGGGMPAPCRSFEEFACYTCFPERYETRFAKGDEIFADVVRSRNSAEDSTESQGLEELDRLLHNRLFLLTMIDALEFNVEKFRHHERSQFGSLLSALLLEDMECFTDLLTRLIVQLIKRKQEKQDNYKVVFRRCDSVAERLLPNWLAFLMYEQLSDKVVEPFYRLYLRIKREVYKGPVDQCTEDSKYTINEQRLLRKDITFHPVKLTFRDRLEVLQPLGSDGEPWTCRVDVLDCDSIYQAKLKLLDVAYTRLQVRFSRREPPEIFELVQEGLTPTVVGADADAHDLPLHEEQVTGTDVRHKCLSDYSIAGDSAVVYLRRRPATAESNGTMYRSLASRLASNSETPTLMQKSHSSKSLIDNGLTPKSPALTPGGGAYATVQNQPGGGGGTGGKSKGIPPRHYHLAQPYNGSLTLERSSRKKSKQADRSQNGQQTVPEAYLPILLSTKKNLTDNITDLFGALFPAHEPVPLCIKYLFDQLDDIARDTEFTRDAAHIWKSNALTLRFYMQLLMNAQHLLDVEIQGPVRYCLSTVATVFMEACSVEKPAQPDRSAPSQRLLFVKEIADFHPKVEAYYAAVRSGIREPKNEMLTKFKKQVTSRSCSPFCRTALLRELYSEFVYKFQNEILKSLSVYGGPSHGDPEAVDLSKTLVSVINMLSGHHVAPTLPAPHLHQRRIQHHMMQQQQQQPFQPHTPLTYQQMQLGPSHHTMGPSSPHNSSYVYPTMSSVNSSNRSILHTFGQHDPYA</sequence>
<evidence type="ECO:0000259" key="6">
    <source>
        <dbReference type="SMART" id="SM00630"/>
    </source>
</evidence>
<keyword evidence="1" id="KW-1015">Disulfide bond</keyword>
<dbReference type="PANTHER" id="PTHR22625:SF70">
    <property type="entry name" value="PLEXIN A, ISOFORM A"/>
    <property type="match status" value="1"/>
</dbReference>
<name>A0A267GCB8_9PLAT</name>
<dbReference type="GO" id="GO:0030334">
    <property type="term" value="P:regulation of cell migration"/>
    <property type="evidence" value="ECO:0007669"/>
    <property type="project" value="TreeGrafter"/>
</dbReference>
<keyword evidence="4" id="KW-0732">Signal</keyword>
<reference evidence="7 8" key="1">
    <citation type="submission" date="2017-06" db="EMBL/GenBank/DDBJ databases">
        <title>A platform for efficient transgenesis in Macrostomum lignano, a flatworm model organism for stem cell research.</title>
        <authorList>
            <person name="Berezikov E."/>
        </authorList>
    </citation>
    <scope>NUCLEOTIDE SEQUENCE [LARGE SCALE GENOMIC DNA]</scope>
    <source>
        <strain evidence="7">DV1</strain>
        <tissue evidence="7">Whole organism</tissue>
    </source>
</reference>
<evidence type="ECO:0000313" key="7">
    <source>
        <dbReference type="EMBL" id="PAA83636.1"/>
    </source>
</evidence>
<dbReference type="EMBL" id="NIVC01000412">
    <property type="protein sequence ID" value="PAA83636.1"/>
    <property type="molecule type" value="Genomic_DNA"/>
</dbReference>
<feature type="domain" description="Sema" evidence="6">
    <location>
        <begin position="38"/>
        <end position="505"/>
    </location>
</feature>
<evidence type="ECO:0008006" key="9">
    <source>
        <dbReference type="Google" id="ProtNLM"/>
    </source>
</evidence>
<dbReference type="GO" id="GO:0005886">
    <property type="term" value="C:plasma membrane"/>
    <property type="evidence" value="ECO:0007669"/>
    <property type="project" value="TreeGrafter"/>
</dbReference>
<keyword evidence="8" id="KW-1185">Reference proteome</keyword>
<feature type="compositionally biased region" description="Gly residues" evidence="3">
    <location>
        <begin position="1821"/>
        <end position="1831"/>
    </location>
</feature>
<dbReference type="SMART" id="SM00423">
    <property type="entry name" value="PSI"/>
    <property type="match status" value="3"/>
</dbReference>
<dbReference type="GO" id="GO:0002116">
    <property type="term" value="C:semaphorin receptor complex"/>
    <property type="evidence" value="ECO:0007669"/>
    <property type="project" value="TreeGrafter"/>
</dbReference>
<dbReference type="InterPro" id="IPR016201">
    <property type="entry name" value="PSI"/>
</dbReference>